<dbReference type="Pfam" id="PF08512">
    <property type="entry name" value="Rttp106-like_middle"/>
    <property type="match status" value="1"/>
</dbReference>
<keyword evidence="13" id="KW-0012">Acyltransferase</keyword>
<comment type="subunit">
    <text evidence="16">Component of the FACT complex.</text>
</comment>
<dbReference type="Gene3D" id="2.30.29.210">
    <property type="entry name" value="FACT complex subunit Spt16p/Cdc68p"/>
    <property type="match status" value="1"/>
</dbReference>
<evidence type="ECO:0000256" key="14">
    <source>
        <dbReference type="ARBA" id="ARBA00025370"/>
    </source>
</evidence>
<dbReference type="GO" id="GO:0003677">
    <property type="term" value="F:DNA binding"/>
    <property type="evidence" value="ECO:0007669"/>
    <property type="project" value="InterPro"/>
</dbReference>
<feature type="compositionally biased region" description="Acidic residues" evidence="18">
    <location>
        <begin position="2374"/>
        <end position="2415"/>
    </location>
</feature>
<dbReference type="GO" id="GO:0016746">
    <property type="term" value="F:acyltransferase activity"/>
    <property type="evidence" value="ECO:0007669"/>
    <property type="project" value="UniProtKB-KW"/>
</dbReference>
<dbReference type="InterPro" id="IPR000542">
    <property type="entry name" value="Carn_acyl_trans"/>
</dbReference>
<dbReference type="InterPro" id="IPR036864">
    <property type="entry name" value="Zn2-C6_fun-type_DNA-bd_sf"/>
</dbReference>
<keyword evidence="11 16" id="KW-0234">DNA repair</keyword>
<dbReference type="GO" id="GO:0006260">
    <property type="term" value="P:DNA replication"/>
    <property type="evidence" value="ECO:0007669"/>
    <property type="project" value="UniProtKB-KW"/>
</dbReference>
<evidence type="ECO:0000256" key="7">
    <source>
        <dbReference type="ARBA" id="ARBA00022763"/>
    </source>
</evidence>
<feature type="active site" description="Proton acceptor" evidence="15">
    <location>
        <position position="302"/>
    </location>
</feature>
<dbReference type="FunFam" id="2.30.29.30:FF:000017">
    <property type="entry name" value="FACT complex subunit SPT16"/>
    <property type="match status" value="1"/>
</dbReference>
<dbReference type="InterPro" id="IPR029148">
    <property type="entry name" value="FACT-SPT16_Nlobe"/>
</dbReference>
<dbReference type="Pfam" id="PF24824">
    <property type="entry name" value="PH_SPT16"/>
    <property type="match status" value="1"/>
</dbReference>
<dbReference type="Gene3D" id="4.10.240.10">
    <property type="entry name" value="Zn(2)-C6 fungal-type DNA-binding domain"/>
    <property type="match status" value="1"/>
</dbReference>
<dbReference type="FunFam" id="3.90.230.10:FF:000005">
    <property type="entry name" value="FACT complex subunit spt16"/>
    <property type="match status" value="1"/>
</dbReference>
<keyword evidence="7 16" id="KW-0227">DNA damage</keyword>
<feature type="compositionally biased region" description="Basic residues" evidence="18">
    <location>
        <begin position="1879"/>
        <end position="1888"/>
    </location>
</feature>
<dbReference type="GO" id="GO:0006281">
    <property type="term" value="P:DNA repair"/>
    <property type="evidence" value="ECO:0007669"/>
    <property type="project" value="UniProtKB-UniRule"/>
</dbReference>
<evidence type="ECO:0000313" key="21">
    <source>
        <dbReference type="Proteomes" id="UP000310689"/>
    </source>
</evidence>
<evidence type="ECO:0000256" key="11">
    <source>
        <dbReference type="ARBA" id="ARBA00023204"/>
    </source>
</evidence>
<proteinExistence type="inferred from homology"/>
<evidence type="ECO:0000256" key="12">
    <source>
        <dbReference type="ARBA" id="ARBA00023242"/>
    </source>
</evidence>
<comment type="subcellular location">
    <subcellularLocation>
        <location evidence="16">Nucleus</location>
    </subcellularLocation>
    <subcellularLocation>
        <location evidence="16">Chromosome</location>
    </subcellularLocation>
</comment>
<feature type="region of interest" description="Disordered" evidence="18">
    <location>
        <begin position="1394"/>
        <end position="1449"/>
    </location>
</feature>
<name>A0A4T0J5B5_WALIC</name>
<organism evidence="20 21">
    <name type="scientific">Wallemia ichthyophaga</name>
    <dbReference type="NCBI Taxonomy" id="245174"/>
    <lineage>
        <taxon>Eukaryota</taxon>
        <taxon>Fungi</taxon>
        <taxon>Dikarya</taxon>
        <taxon>Basidiomycota</taxon>
        <taxon>Wallemiomycotina</taxon>
        <taxon>Wallemiomycetes</taxon>
        <taxon>Wallemiales</taxon>
        <taxon>Wallemiaceae</taxon>
        <taxon>Wallemia</taxon>
    </lineage>
</organism>
<evidence type="ECO:0000256" key="6">
    <source>
        <dbReference type="ARBA" id="ARBA00022723"/>
    </source>
</evidence>
<feature type="compositionally biased region" description="Polar residues" evidence="18">
    <location>
        <begin position="1301"/>
        <end position="1335"/>
    </location>
</feature>
<sequence length="2455" mass="275764">MRSTLTQMTKKLYAQQSKLPRLPVPALEETLEKYLESAEPFLNADELKRSKQLVDNFKSGQGVTLQQRLLDRSTKKENWLIDWWNSQGYLEPRDPVTPYSNYYFYHRHLIGNNQSTVAASLIKATLAFKHLVDSEQLEPENIKGTPLCTETYQLLFNSSRVPLKNSDKVVKFDQSNQHVVVLSNNRFFKLDVNNSDNLESQLDHIIKISYDRTGDAVGALTTENRDTWSDARHHIQSLSNSNSNSLKQIDSAALIVALDSSSPISRDKASWGAWVGDGRNRWFDKHQIIVYKNGKSAFNAEHSAMDASKKITLGEKSSVKQSDVEELPFELDSKALDYITNAEKHHDAIMGAHTMDVIQYDGYGANLIKSNKISPDAWVQMIKQLAFWKLRGRAPGVYESCQTRKFLYGRTEVIRPTSNESTKFVHLMRDVNASDADRISALHAAAKRHLKYAGWAANGVAVDRHIYGLKNCIEQGEDIHPALKDAALARSSKWELSTSQLSSPLFDGWGFSEVTPDGFGLGYAIQDKSIRWTITCTNGEGKELGHCLTDQQYNSWASSVKYLANHNRHIDEQPKEKEQAESQLWRRLKLKCDREWPCTSCKKRGCAAICPDGTLKGGTMSRTALVSNTASLLTRIDQLESALKNAGEIVPPPTEPIISSAAYAFNSPPPLQEQTFHEEDFAESFGSLTLGISGQARYVGPSAGSEWLQNEAQISDNELESERLNEGSPVNLDSPNTPPSDFPFPGATNESVITQMWSQLPPIDKARRLSDKYFDYDSCLYYVIPQEIFDEDFEIIYSGPIDVKFAHQLARLYMILAIGLHCDVDEPFGHPDCHKYFCSAKTLLNASEFMTKCSLATAQTLHLMGSYLLNRNRLSGADSYWPLLGVQMRIIQAMGLHRDGARWGFDQRQLNERRRTFWESHTIDVFQSICFGRPYSTHARHIDCEFPMDEEARNFHIGGKDEGYGFHTLKFKLVKHLCRISDDIYGVNPPPYETVIHVDRGIREFEKNIPPHLRCKAASLVRNSSNYPIEEDSGGFSEKLALQQHTLALNVNECLLYLNRRYFAHALKTYPQDPLRSPFSQSYVAVMECCRVIVALVHSIHTLIPELSTRHWYFFHHLFSCGICAAASCILSPGSAMASEAWKDLCEIIDLCALPTAGKRANAFVPALDKLRKKAHARCMAHLEARGTMRSEEDEGIDDEHLVLLGLGSRVVNKGHETRIRTPARSRSYSVQTRVPQSKADPHDALWNSPISDSAAPKFYPNYKDYGQEGDEVNNSRGKSRRRGLFVGGESGEGDEGDNGAATSPQNTHTPIHPQSHSQPLPQTSTFNPNVMLSSSNTSDQIYEALLQTSAGTSSTEMFNSLWDFSGSNKPIPQLNSSSDNCYFPQINSFNAWSNAAQSGQPPQSLQQPVQPSRSGNATQPAYSTHTTNTTNTTHTSSTPPKDTDWNHDTENEDYAAFRNVEAIIVPVGDLDEDSTFRKSTSLQNWLLGYEFPTTISVFLPDNTIIFIASNTKTKILKQLENAADINVELVTKTKDQEATKKALEGVVDKLSGKTIGLFMKEEATGKSIEDWNNISSGKFGQEVDITPAMASVTAPKDLNEQRNHKYASQLSSHLLKWGIDKIMGYIDSEKKINHFAVAELIERKAAKNEDHTDANDLTFWKKLKNFNEIEYSSSETVYTPIIQSGGEYNLKPSAMSNENNLKAGVITASLGMRYKSYCSNIGRTFFIDPHKSQEENYTFLLELQKRVLSKMTPGTQLSTIYETAVDFIRKTKPDLLDKLSKNLGFATGIYFRDSTFMISQKSTRTISKGMVFNLAIGFTDIKDPKSSGKNYALSLIDTVLVTDEGGNCLTEGNKSNRDVMLFMENDDEEDTDVEVKPKKASSPKKKRPSGDLDGAVVGSRMLRGKTRNAGRETDQSTSHKIKEHQRILHEAKNEEGLQRFAGGKDSSNGSQPGVFRRFDSYKREQQVPINRDLRILVDTKAQTVIIPINGFIVPVHVSTIKNTSKTEEGDYTSLRINFITPGQSVGKKEDMVFEDPDSMFIRSVTFRSTDKLRFSDLNKDINELKKLSTKRAAEKREMADVVEQEKLTEIRGRRPTRLGEVFARPIEGKRLAGDLDIHANGVRYTTPTRDQKIDVLFSNVKHFFFQPCEHELVVLVHFHLKAPIMIGKKKTRDVQFYREASDASFDDTGNRKRKIRYGDEDEIELEQEERRRRNALNKEFKAFAEKVAEASEDRFDVDIPYRELGFQGVPNRTGVLLQPTTECLVQLTDPPFTIITLAEVELAHLERVSFGLKTFDIVFVFSDFTKPVMHINSIQASQLDNVKEWLDSSDIPLSEGPASLNWGAVMKTVNEDPKDFFESGGWTFLGGSGEAEQGSDESEPESTYDMSEDASDDDDEGSDDFDDSDGGSESDASDASEVSGESWDALERRAEKSDRKHYKGGEEEAESKSKGRRR</sequence>
<feature type="region of interest" description="Disordered" evidence="18">
    <location>
        <begin position="1216"/>
        <end position="1335"/>
    </location>
</feature>
<keyword evidence="5 16" id="KW-0235">DNA replication</keyword>
<evidence type="ECO:0000259" key="19">
    <source>
        <dbReference type="PROSITE" id="PS51379"/>
    </source>
</evidence>
<keyword evidence="8 16" id="KW-0805">Transcription regulation</keyword>
<comment type="function">
    <text evidence="14 16">Component of the FACT complex, a general chromatin factor that acts to reorganize nucleosomes. The FACT complex is involved in multiple processes that require DNA as a template such as mRNA elongation, DNA replication and DNA repair. During transcription elongation the FACT complex acts as a histone chaperone that both destabilizes and restores nucleosomal structure. It facilitates the passage of RNA polymerase II and transcription by promoting the dissociation of one histone H2A-H2B dimer from the nucleosome, then subsequently promotes the reestablishment of the nucleosome following the passage of RNA polymerase II.</text>
</comment>
<evidence type="ECO:0000256" key="13">
    <source>
        <dbReference type="ARBA" id="ARBA00023315"/>
    </source>
</evidence>
<dbReference type="GO" id="GO:0006368">
    <property type="term" value="P:transcription elongation by RNA polymerase II"/>
    <property type="evidence" value="ECO:0007669"/>
    <property type="project" value="TreeGrafter"/>
</dbReference>
<feature type="domain" description="4Fe-4S ferredoxin-type" evidence="19">
    <location>
        <begin position="588"/>
        <end position="620"/>
    </location>
</feature>
<comment type="similarity">
    <text evidence="1">Belongs to the carnitine/choline acetyltransferase family.</text>
</comment>
<evidence type="ECO:0000256" key="3">
    <source>
        <dbReference type="ARBA" id="ARBA00022454"/>
    </source>
</evidence>
<dbReference type="SMART" id="SM01286">
    <property type="entry name" value="SPT16"/>
    <property type="match status" value="1"/>
</dbReference>
<dbReference type="Gene3D" id="3.40.350.10">
    <property type="entry name" value="Creatinase/prolidase N-terminal domain"/>
    <property type="match status" value="1"/>
</dbReference>
<comment type="caution">
    <text evidence="20">The sequence shown here is derived from an EMBL/GenBank/DDBJ whole genome shotgun (WGS) entry which is preliminary data.</text>
</comment>
<dbReference type="Gene3D" id="3.30.559.10">
    <property type="entry name" value="Chloramphenicol acetyltransferase-like domain"/>
    <property type="match status" value="1"/>
</dbReference>
<protein>
    <recommendedName>
        <fullName evidence="16">FACT complex subunit</fullName>
    </recommendedName>
</protein>
<dbReference type="SUPFAM" id="SSF55920">
    <property type="entry name" value="Creatinase/aminopeptidase"/>
    <property type="match status" value="1"/>
</dbReference>
<evidence type="ECO:0000256" key="18">
    <source>
        <dbReference type="SAM" id="MobiDB-lite"/>
    </source>
</evidence>
<gene>
    <name evidence="20" type="ORF">E3P86_01951</name>
</gene>
<dbReference type="CDD" id="cd12148">
    <property type="entry name" value="fungal_TF_MHR"/>
    <property type="match status" value="1"/>
</dbReference>
<dbReference type="Gene3D" id="3.90.230.10">
    <property type="entry name" value="Creatinase/methionine aminopeptidase superfamily"/>
    <property type="match status" value="1"/>
</dbReference>
<dbReference type="GO" id="GO:0035101">
    <property type="term" value="C:FACT complex"/>
    <property type="evidence" value="ECO:0007669"/>
    <property type="project" value="UniProtKB-UniRule"/>
</dbReference>
<dbReference type="Pfam" id="PF14826">
    <property type="entry name" value="FACT-Spt16_Nlob"/>
    <property type="match status" value="1"/>
</dbReference>
<comment type="similarity">
    <text evidence="2 16">Belongs to the peptidase M24 family. SPT16 subfamily.</text>
</comment>
<dbReference type="InterPro" id="IPR023213">
    <property type="entry name" value="CAT-like_dom_sf"/>
</dbReference>
<feature type="compositionally biased region" description="Low complexity" evidence="18">
    <location>
        <begin position="1398"/>
        <end position="1415"/>
    </location>
</feature>
<dbReference type="InterPro" id="IPR042231">
    <property type="entry name" value="Cho/carn_acyl_trans_2"/>
</dbReference>
<evidence type="ECO:0000256" key="5">
    <source>
        <dbReference type="ARBA" id="ARBA00022705"/>
    </source>
</evidence>
<feature type="compositionally biased region" description="Low complexity" evidence="18">
    <location>
        <begin position="1424"/>
        <end position="1439"/>
    </location>
</feature>
<dbReference type="EMBL" id="SPOI01000083">
    <property type="protein sequence ID" value="TIB37950.1"/>
    <property type="molecule type" value="Genomic_DNA"/>
</dbReference>
<dbReference type="InterPro" id="IPR001138">
    <property type="entry name" value="Zn2Cys6_DnaBD"/>
</dbReference>
<dbReference type="InterPro" id="IPR036005">
    <property type="entry name" value="Creatinase/aminopeptidase-like"/>
</dbReference>
<feature type="region of interest" description="Disordered" evidence="18">
    <location>
        <begin position="1941"/>
        <end position="1960"/>
    </location>
</feature>
<feature type="compositionally biased region" description="Polar residues" evidence="18">
    <location>
        <begin position="1225"/>
        <end position="1236"/>
    </location>
</feature>
<feature type="region of interest" description="Disordered" evidence="18">
    <location>
        <begin position="2361"/>
        <end position="2455"/>
    </location>
</feature>
<dbReference type="Proteomes" id="UP000310689">
    <property type="component" value="Unassembled WGS sequence"/>
</dbReference>
<dbReference type="InterPro" id="IPR011993">
    <property type="entry name" value="PH-like_dom_sf"/>
</dbReference>
<dbReference type="InterPro" id="IPR040258">
    <property type="entry name" value="Spt16"/>
</dbReference>
<dbReference type="CDD" id="cd00067">
    <property type="entry name" value="GAL4"/>
    <property type="match status" value="1"/>
</dbReference>
<dbReference type="Gene3D" id="2.30.29.30">
    <property type="entry name" value="Pleckstrin-homology domain (PH domain)/Phosphotyrosine-binding domain (PTB)"/>
    <property type="match status" value="1"/>
</dbReference>
<dbReference type="Pfam" id="PF04082">
    <property type="entry name" value="Fungal_trans"/>
    <property type="match status" value="1"/>
</dbReference>
<keyword evidence="10 16" id="KW-0804">Transcription</keyword>
<dbReference type="GO" id="GO:0000981">
    <property type="term" value="F:DNA-binding transcription factor activity, RNA polymerase II-specific"/>
    <property type="evidence" value="ECO:0007669"/>
    <property type="project" value="InterPro"/>
</dbReference>
<evidence type="ECO:0000256" key="9">
    <source>
        <dbReference type="ARBA" id="ARBA00023054"/>
    </source>
</evidence>
<dbReference type="InterPro" id="IPR017896">
    <property type="entry name" value="4Fe4S_Fe-S-bd"/>
</dbReference>
<dbReference type="Pfam" id="PF08644">
    <property type="entry name" value="SPT16"/>
    <property type="match status" value="1"/>
</dbReference>
<dbReference type="InterPro" id="IPR007219">
    <property type="entry name" value="XnlR_reg_dom"/>
</dbReference>
<dbReference type="SMART" id="SM01287">
    <property type="entry name" value="Rtt106"/>
    <property type="match status" value="1"/>
</dbReference>
<evidence type="ECO:0000256" key="17">
    <source>
        <dbReference type="SAM" id="Coils"/>
    </source>
</evidence>
<evidence type="ECO:0000256" key="10">
    <source>
        <dbReference type="ARBA" id="ARBA00023163"/>
    </source>
</evidence>
<keyword evidence="9 17" id="KW-0175">Coiled coil</keyword>
<dbReference type="GO" id="GO:0031491">
    <property type="term" value="F:nucleosome binding"/>
    <property type="evidence" value="ECO:0007669"/>
    <property type="project" value="TreeGrafter"/>
</dbReference>
<reference evidence="20 21" key="1">
    <citation type="submission" date="2019-03" db="EMBL/GenBank/DDBJ databases">
        <title>Sequencing 23 genomes of Wallemia ichthyophaga.</title>
        <authorList>
            <person name="Gostincar C."/>
        </authorList>
    </citation>
    <scope>NUCLEOTIDE SEQUENCE [LARGE SCALE GENOMIC DNA]</scope>
    <source>
        <strain evidence="20 21">EXF-6200</strain>
    </source>
</reference>
<evidence type="ECO:0000256" key="16">
    <source>
        <dbReference type="RuleBase" id="RU367052"/>
    </source>
</evidence>
<dbReference type="InterPro" id="IPR013953">
    <property type="entry name" value="FACT_SPT16_M"/>
</dbReference>
<dbReference type="PROSITE" id="PS51379">
    <property type="entry name" value="4FE4S_FER_2"/>
    <property type="match status" value="1"/>
</dbReference>
<dbReference type="InterPro" id="IPR029149">
    <property type="entry name" value="Creatin/AminoP/Spt16_N"/>
</dbReference>
<dbReference type="InterPro" id="IPR013719">
    <property type="entry name" value="RTT106/SPT16-like_middle_dom"/>
</dbReference>
<dbReference type="GO" id="GO:0008270">
    <property type="term" value="F:zinc ion binding"/>
    <property type="evidence" value="ECO:0007669"/>
    <property type="project" value="InterPro"/>
</dbReference>
<dbReference type="SMART" id="SM01285">
    <property type="entry name" value="FACT-Spt16_Nlob"/>
    <property type="match status" value="1"/>
</dbReference>
<keyword evidence="4" id="KW-0808">Transferase</keyword>
<evidence type="ECO:0000256" key="2">
    <source>
        <dbReference type="ARBA" id="ARBA00010779"/>
    </source>
</evidence>
<dbReference type="FunFam" id="2.30.29.210:FF:000001">
    <property type="entry name" value="FACT complex subunit spt16"/>
    <property type="match status" value="1"/>
</dbReference>
<dbReference type="PANTHER" id="PTHR13980">
    <property type="entry name" value="CDC68 RELATED"/>
    <property type="match status" value="1"/>
</dbReference>
<evidence type="ECO:0000313" key="20">
    <source>
        <dbReference type="EMBL" id="TIB37950.1"/>
    </source>
</evidence>
<feature type="region of interest" description="Disordered" evidence="18">
    <location>
        <begin position="1866"/>
        <end position="1897"/>
    </location>
</feature>
<feature type="coiled-coil region" evidence="17">
    <location>
        <begin position="2058"/>
        <end position="2085"/>
    </location>
</feature>
<accession>A0A4T0J5B5</accession>
<feature type="coiled-coil region" evidence="17">
    <location>
        <begin position="2199"/>
        <end position="2234"/>
    </location>
</feature>
<feature type="region of interest" description="Disordered" evidence="18">
    <location>
        <begin position="718"/>
        <end position="739"/>
    </location>
</feature>
<dbReference type="SUPFAM" id="SSF52777">
    <property type="entry name" value="CoA-dependent acyltransferases"/>
    <property type="match status" value="2"/>
</dbReference>
<keyword evidence="3 16" id="KW-0158">Chromosome</keyword>
<dbReference type="Gene3D" id="3.30.559.70">
    <property type="entry name" value="Choline/Carnitine o-acyltransferase, domain 2"/>
    <property type="match status" value="1"/>
</dbReference>
<dbReference type="PROSITE" id="PS00439">
    <property type="entry name" value="ACYLTRANSF_C_1"/>
    <property type="match status" value="1"/>
</dbReference>
<dbReference type="Pfam" id="PF00755">
    <property type="entry name" value="Carn_acyltransf"/>
    <property type="match status" value="1"/>
</dbReference>
<evidence type="ECO:0000256" key="1">
    <source>
        <dbReference type="ARBA" id="ARBA00005232"/>
    </source>
</evidence>
<dbReference type="InterPro" id="IPR056595">
    <property type="entry name" value="Fact-SPT16_PH"/>
</dbReference>
<feature type="compositionally biased region" description="Basic and acidic residues" evidence="18">
    <location>
        <begin position="2426"/>
        <end position="2455"/>
    </location>
</feature>
<dbReference type="Gene3D" id="2.30.29.150">
    <property type="match status" value="1"/>
</dbReference>
<dbReference type="InterPro" id="IPR000994">
    <property type="entry name" value="Pept_M24"/>
</dbReference>
<keyword evidence="12 16" id="KW-0539">Nucleus</keyword>
<keyword evidence="6" id="KW-0479">Metal-binding</keyword>
<dbReference type="InterPro" id="IPR039551">
    <property type="entry name" value="Cho/carn_acyl_trans"/>
</dbReference>
<dbReference type="PANTHER" id="PTHR13980:SF15">
    <property type="entry name" value="FACT COMPLEX SUBUNIT SPT16"/>
    <property type="match status" value="1"/>
</dbReference>
<dbReference type="SMART" id="SM00906">
    <property type="entry name" value="Fungal_trans"/>
    <property type="match status" value="1"/>
</dbReference>
<evidence type="ECO:0000256" key="4">
    <source>
        <dbReference type="ARBA" id="ARBA00022679"/>
    </source>
</evidence>
<dbReference type="Pfam" id="PF00557">
    <property type="entry name" value="Peptidase_M24"/>
    <property type="match status" value="1"/>
</dbReference>
<evidence type="ECO:0000256" key="15">
    <source>
        <dbReference type="PIRSR" id="PIRSR600542-1"/>
    </source>
</evidence>
<evidence type="ECO:0000256" key="8">
    <source>
        <dbReference type="ARBA" id="ARBA00023015"/>
    </source>
</evidence>